<sequence length="8" mass="894">MGVSPIYQ</sequence>
<feature type="non-terminal residue" evidence="1">
    <location>
        <position position="8"/>
    </location>
</feature>
<organism evidence="1 2">
    <name type="scientific">Streblomastix strix</name>
    <dbReference type="NCBI Taxonomy" id="222440"/>
    <lineage>
        <taxon>Eukaryota</taxon>
        <taxon>Metamonada</taxon>
        <taxon>Preaxostyla</taxon>
        <taxon>Oxymonadida</taxon>
        <taxon>Streblomastigidae</taxon>
        <taxon>Streblomastix</taxon>
    </lineage>
</organism>
<proteinExistence type="predicted"/>
<protein>
    <submittedName>
        <fullName evidence="1">Uncharacterized protein</fullName>
    </submittedName>
</protein>
<evidence type="ECO:0000313" key="1">
    <source>
        <dbReference type="EMBL" id="KAA6370163.1"/>
    </source>
</evidence>
<name>A0A5J4UIW9_9EUKA</name>
<accession>A0A5J4UIW9</accession>
<gene>
    <name evidence="1" type="ORF">EZS28_034309</name>
</gene>
<dbReference type="Proteomes" id="UP000324800">
    <property type="component" value="Unassembled WGS sequence"/>
</dbReference>
<dbReference type="EMBL" id="SNRW01015663">
    <property type="protein sequence ID" value="KAA6370163.1"/>
    <property type="molecule type" value="Genomic_DNA"/>
</dbReference>
<reference evidence="1 2" key="1">
    <citation type="submission" date="2019-03" db="EMBL/GenBank/DDBJ databases">
        <title>Single cell metagenomics reveals metabolic interactions within the superorganism composed of flagellate Streblomastix strix and complex community of Bacteroidetes bacteria on its surface.</title>
        <authorList>
            <person name="Treitli S.C."/>
            <person name="Kolisko M."/>
            <person name="Husnik F."/>
            <person name="Keeling P."/>
            <person name="Hampl V."/>
        </authorList>
    </citation>
    <scope>NUCLEOTIDE SEQUENCE [LARGE SCALE GENOMIC DNA]</scope>
    <source>
        <strain evidence="1">ST1C</strain>
    </source>
</reference>
<evidence type="ECO:0000313" key="2">
    <source>
        <dbReference type="Proteomes" id="UP000324800"/>
    </source>
</evidence>
<comment type="caution">
    <text evidence="1">The sequence shown here is derived from an EMBL/GenBank/DDBJ whole genome shotgun (WGS) entry which is preliminary data.</text>
</comment>